<protein>
    <recommendedName>
        <fullName evidence="1">Solute-binding protein family 5 domain-containing protein</fullName>
    </recommendedName>
</protein>
<dbReference type="Gene3D" id="3.10.105.10">
    <property type="entry name" value="Dipeptide-binding Protein, Domain 3"/>
    <property type="match status" value="1"/>
</dbReference>
<dbReference type="GO" id="GO:1904680">
    <property type="term" value="F:peptide transmembrane transporter activity"/>
    <property type="evidence" value="ECO:0007669"/>
    <property type="project" value="TreeGrafter"/>
</dbReference>
<evidence type="ECO:0000313" key="3">
    <source>
        <dbReference type="Proteomes" id="UP000231067"/>
    </source>
</evidence>
<sequence length="231" mass="25691">MEKNIVEQVGLNAYYLGINCQKKPFDDVRVRQALNYAIDKKAIIETVLQNQGVLSHGPIPSTLPGYNCKLPAYERNTQKAKELLKDAGCPNLTMKIYQKPSREALNITEGIQSQLSDVGITAKIVQVEWSALKEMINQGKCDTFYMAWLADYPDAENFLAPLFHSANFGAGGNRAQYKNEKVDKLIETAQATTDEKKRNKIYQQIETIIHDDAPMGLFMAPKGVCCASGLG</sequence>
<dbReference type="GO" id="GO:0015833">
    <property type="term" value="P:peptide transport"/>
    <property type="evidence" value="ECO:0007669"/>
    <property type="project" value="TreeGrafter"/>
</dbReference>
<dbReference type="Proteomes" id="UP000231067">
    <property type="component" value="Unassembled WGS sequence"/>
</dbReference>
<organism evidence="2 3">
    <name type="scientific">Candidatus Desantisbacteria bacterium CG23_combo_of_CG06-09_8_20_14_all_40_23</name>
    <dbReference type="NCBI Taxonomy" id="1974550"/>
    <lineage>
        <taxon>Bacteria</taxon>
        <taxon>Candidatus Desantisiibacteriota</taxon>
    </lineage>
</organism>
<gene>
    <name evidence="2" type="ORF">COX18_09890</name>
</gene>
<dbReference type="InterPro" id="IPR000914">
    <property type="entry name" value="SBP_5_dom"/>
</dbReference>
<evidence type="ECO:0000313" key="2">
    <source>
        <dbReference type="EMBL" id="PIP39520.1"/>
    </source>
</evidence>
<dbReference type="SUPFAM" id="SSF53850">
    <property type="entry name" value="Periplasmic binding protein-like II"/>
    <property type="match status" value="1"/>
</dbReference>
<name>A0A2H0A3Y0_9BACT</name>
<dbReference type="Pfam" id="PF00496">
    <property type="entry name" value="SBP_bac_5"/>
    <property type="match status" value="1"/>
</dbReference>
<dbReference type="EMBL" id="PCSH01000166">
    <property type="protein sequence ID" value="PIP39520.1"/>
    <property type="molecule type" value="Genomic_DNA"/>
</dbReference>
<dbReference type="PANTHER" id="PTHR30290">
    <property type="entry name" value="PERIPLASMIC BINDING COMPONENT OF ABC TRANSPORTER"/>
    <property type="match status" value="1"/>
</dbReference>
<evidence type="ECO:0000259" key="1">
    <source>
        <dbReference type="Pfam" id="PF00496"/>
    </source>
</evidence>
<accession>A0A2H0A3Y0</accession>
<feature type="domain" description="Solute-binding protein family 5" evidence="1">
    <location>
        <begin position="3"/>
        <end position="168"/>
    </location>
</feature>
<dbReference type="Gene3D" id="3.40.190.10">
    <property type="entry name" value="Periplasmic binding protein-like II"/>
    <property type="match status" value="1"/>
</dbReference>
<dbReference type="InterPro" id="IPR039424">
    <property type="entry name" value="SBP_5"/>
</dbReference>
<comment type="caution">
    <text evidence="2">The sequence shown here is derived from an EMBL/GenBank/DDBJ whole genome shotgun (WGS) entry which is preliminary data.</text>
</comment>
<proteinExistence type="predicted"/>
<dbReference type="AlphaFoldDB" id="A0A2H0A3Y0"/>
<reference evidence="2 3" key="1">
    <citation type="submission" date="2017-09" db="EMBL/GenBank/DDBJ databases">
        <title>Depth-based differentiation of microbial function through sediment-hosted aquifers and enrichment of novel symbionts in the deep terrestrial subsurface.</title>
        <authorList>
            <person name="Probst A.J."/>
            <person name="Ladd B."/>
            <person name="Jarett J.K."/>
            <person name="Geller-Mcgrath D.E."/>
            <person name="Sieber C.M."/>
            <person name="Emerson J.B."/>
            <person name="Anantharaman K."/>
            <person name="Thomas B.C."/>
            <person name="Malmstrom R."/>
            <person name="Stieglmeier M."/>
            <person name="Klingl A."/>
            <person name="Woyke T."/>
            <person name="Ryan C.M."/>
            <person name="Banfield J.F."/>
        </authorList>
    </citation>
    <scope>NUCLEOTIDE SEQUENCE [LARGE SCALE GENOMIC DNA]</scope>
    <source>
        <strain evidence="2">CG23_combo_of_CG06-09_8_20_14_all_40_23</strain>
    </source>
</reference>